<dbReference type="Proteomes" id="UP000622245">
    <property type="component" value="Unassembled WGS sequence"/>
</dbReference>
<gene>
    <name evidence="2" type="ORF">JM949_24875</name>
</gene>
<accession>A0ABS1YM12</accession>
<comment type="caution">
    <text evidence="2">The sequence shown here is derived from an EMBL/GenBank/DDBJ whole genome shotgun (WGS) entry which is preliminary data.</text>
</comment>
<keyword evidence="3" id="KW-1185">Reference proteome</keyword>
<dbReference type="EMBL" id="JAEVHL010000162">
    <property type="protein sequence ID" value="MBM0278338.1"/>
    <property type="molecule type" value="Genomic_DNA"/>
</dbReference>
<evidence type="ECO:0000313" key="3">
    <source>
        <dbReference type="Proteomes" id="UP000622245"/>
    </source>
</evidence>
<name>A0ABS1YM12_9ACTN</name>
<feature type="domain" description="MmyB-like transcription regulator ligand binding" evidence="1">
    <location>
        <begin position="3"/>
        <end position="48"/>
    </location>
</feature>
<sequence length="55" mass="5777">MFKVVQHPAAGRIELTYQTFDVRDAPGQQLLVGTPEPGSRSAEALAALVAASRPG</sequence>
<dbReference type="Pfam" id="PF17765">
    <property type="entry name" value="MLTR_LBD"/>
    <property type="match status" value="1"/>
</dbReference>
<organism evidence="2 3">
    <name type="scientific">Micromonospora tarensis</name>
    <dbReference type="NCBI Taxonomy" id="2806100"/>
    <lineage>
        <taxon>Bacteria</taxon>
        <taxon>Bacillati</taxon>
        <taxon>Actinomycetota</taxon>
        <taxon>Actinomycetes</taxon>
        <taxon>Micromonosporales</taxon>
        <taxon>Micromonosporaceae</taxon>
        <taxon>Micromonospora</taxon>
    </lineage>
</organism>
<dbReference type="Gene3D" id="3.30.450.180">
    <property type="match status" value="1"/>
</dbReference>
<reference evidence="2 3" key="1">
    <citation type="submission" date="2021-01" db="EMBL/GenBank/DDBJ databases">
        <title>Draft genome sequence of Micromonospora sp. strain STR1s_6.</title>
        <authorList>
            <person name="Karlyshev A."/>
            <person name="Jawad R."/>
        </authorList>
    </citation>
    <scope>NUCLEOTIDE SEQUENCE [LARGE SCALE GENOMIC DNA]</scope>
    <source>
        <strain evidence="2 3">STR1S-6</strain>
    </source>
</reference>
<protein>
    <recommendedName>
        <fullName evidence="1">MmyB-like transcription regulator ligand binding domain-containing protein</fullName>
    </recommendedName>
</protein>
<proteinExistence type="predicted"/>
<evidence type="ECO:0000313" key="2">
    <source>
        <dbReference type="EMBL" id="MBM0278338.1"/>
    </source>
</evidence>
<dbReference type="InterPro" id="IPR041413">
    <property type="entry name" value="MLTR_LBD"/>
</dbReference>
<evidence type="ECO:0000259" key="1">
    <source>
        <dbReference type="Pfam" id="PF17765"/>
    </source>
</evidence>